<proteinExistence type="predicted"/>
<name>A0A9P5TH82_GYMJU</name>
<dbReference type="OrthoDB" id="2745898at2759"/>
<sequence length="435" mass="49506">MTATVGHRHHQFLPNDVLETVISNLDTTFVPDRTSLHNLSYTNYILKTMCQKQLFSDTYIVVKGRRNKTGTYFFEDNTTTGRRFLQLIRHSPHLARYVQVFNLNVYGGLPPHNSTVSENSLSNDAAFPLYVILPQLLNIRKFAIRLDSDKVGPPSWSKLDTRLQEFFTDILQRLPQVNLRGYFGLPPSVFANCPALKELHIARSYRHASVEPADSFFMDPWFTPESGVIDLTGLKTLEIQAPVPAIAGILRLCSGSLESLDFRVQAAGQSQFNYSSESQSSESMYGPPVLDLSDLCNLRELTIHAAISQRSIRPPLFLPAESQISGYDTDLPYVASMLRTLSMRRNFPILKIRVFIKTYDIPGDLLGAIAWSQFVGELLTDEQWTNKDVVLEVKLEAYIEYEHVESLSGRFRAIWEQEECLKRITEKGLVRVFFQ</sequence>
<accession>A0A9P5TH82</accession>
<dbReference type="Proteomes" id="UP000724874">
    <property type="component" value="Unassembled WGS sequence"/>
</dbReference>
<dbReference type="EMBL" id="JADNYJ010000137">
    <property type="protein sequence ID" value="KAF8880804.1"/>
    <property type="molecule type" value="Genomic_DNA"/>
</dbReference>
<protein>
    <submittedName>
        <fullName evidence="1">Uncharacterized protein</fullName>
    </submittedName>
</protein>
<reference evidence="1" key="1">
    <citation type="submission" date="2020-11" db="EMBL/GenBank/DDBJ databases">
        <authorList>
            <consortium name="DOE Joint Genome Institute"/>
            <person name="Ahrendt S."/>
            <person name="Riley R."/>
            <person name="Andreopoulos W."/>
            <person name="LaButti K."/>
            <person name="Pangilinan J."/>
            <person name="Ruiz-duenas F.J."/>
            <person name="Barrasa J.M."/>
            <person name="Sanchez-Garcia M."/>
            <person name="Camarero S."/>
            <person name="Miyauchi S."/>
            <person name="Serrano A."/>
            <person name="Linde D."/>
            <person name="Babiker R."/>
            <person name="Drula E."/>
            <person name="Ayuso-Fernandez I."/>
            <person name="Pacheco R."/>
            <person name="Padilla G."/>
            <person name="Ferreira P."/>
            <person name="Barriuso J."/>
            <person name="Kellner H."/>
            <person name="Castanera R."/>
            <person name="Alfaro M."/>
            <person name="Ramirez L."/>
            <person name="Pisabarro A.G."/>
            <person name="Kuo A."/>
            <person name="Tritt A."/>
            <person name="Lipzen A."/>
            <person name="He G."/>
            <person name="Yan M."/>
            <person name="Ng V."/>
            <person name="Cullen D."/>
            <person name="Martin F."/>
            <person name="Rosso M.-N."/>
            <person name="Henrissat B."/>
            <person name="Hibbett D."/>
            <person name="Martinez A.T."/>
            <person name="Grigoriev I.V."/>
        </authorList>
    </citation>
    <scope>NUCLEOTIDE SEQUENCE</scope>
    <source>
        <strain evidence="1">AH 44721</strain>
    </source>
</reference>
<evidence type="ECO:0000313" key="2">
    <source>
        <dbReference type="Proteomes" id="UP000724874"/>
    </source>
</evidence>
<comment type="caution">
    <text evidence="1">The sequence shown here is derived from an EMBL/GenBank/DDBJ whole genome shotgun (WGS) entry which is preliminary data.</text>
</comment>
<organism evidence="1 2">
    <name type="scientific">Gymnopilus junonius</name>
    <name type="common">Spectacular rustgill mushroom</name>
    <name type="synonym">Gymnopilus spectabilis subsp. junonius</name>
    <dbReference type="NCBI Taxonomy" id="109634"/>
    <lineage>
        <taxon>Eukaryota</taxon>
        <taxon>Fungi</taxon>
        <taxon>Dikarya</taxon>
        <taxon>Basidiomycota</taxon>
        <taxon>Agaricomycotina</taxon>
        <taxon>Agaricomycetes</taxon>
        <taxon>Agaricomycetidae</taxon>
        <taxon>Agaricales</taxon>
        <taxon>Agaricineae</taxon>
        <taxon>Hymenogastraceae</taxon>
        <taxon>Gymnopilus</taxon>
    </lineage>
</organism>
<dbReference type="AlphaFoldDB" id="A0A9P5TH82"/>
<gene>
    <name evidence="1" type="ORF">CPB84DRAFT_1851739</name>
</gene>
<evidence type="ECO:0000313" key="1">
    <source>
        <dbReference type="EMBL" id="KAF8880804.1"/>
    </source>
</evidence>
<keyword evidence="2" id="KW-1185">Reference proteome</keyword>